<dbReference type="Proteomes" id="UP000245138">
    <property type="component" value="Unassembled WGS sequence"/>
</dbReference>
<dbReference type="AlphaFoldDB" id="A0A2U1TND2"/>
<evidence type="ECO:0000313" key="1">
    <source>
        <dbReference type="EMBL" id="PWC10910.1"/>
    </source>
</evidence>
<organism evidence="1 2">
    <name type="scientific">Brenneria roseae subsp. americana</name>
    <dbReference type="NCBI Taxonomy" id="1508507"/>
    <lineage>
        <taxon>Bacteria</taxon>
        <taxon>Pseudomonadati</taxon>
        <taxon>Pseudomonadota</taxon>
        <taxon>Gammaproteobacteria</taxon>
        <taxon>Enterobacterales</taxon>
        <taxon>Pectobacteriaceae</taxon>
        <taxon>Brenneria</taxon>
    </lineage>
</organism>
<protein>
    <recommendedName>
        <fullName evidence="3">DUF4761 domain-containing protein</fullName>
    </recommendedName>
</protein>
<evidence type="ECO:0008006" key="3">
    <source>
        <dbReference type="Google" id="ProtNLM"/>
    </source>
</evidence>
<dbReference type="EMBL" id="QDKJ01000012">
    <property type="protein sequence ID" value="PWC10910.1"/>
    <property type="molecule type" value="Genomic_DNA"/>
</dbReference>
<keyword evidence="2" id="KW-1185">Reference proteome</keyword>
<reference evidence="1 2" key="1">
    <citation type="submission" date="2018-04" db="EMBL/GenBank/DDBJ databases">
        <title>Brenneria corticis sp.nov.</title>
        <authorList>
            <person name="Li Y."/>
        </authorList>
    </citation>
    <scope>NUCLEOTIDE SEQUENCE [LARGE SCALE GENOMIC DNA]</scope>
    <source>
        <strain evidence="1 2">LMG 27715</strain>
    </source>
</reference>
<name>A0A2U1TND2_9GAMM</name>
<proteinExistence type="predicted"/>
<comment type="caution">
    <text evidence="1">The sequence shown here is derived from an EMBL/GenBank/DDBJ whole genome shotgun (WGS) entry which is preliminary data.</text>
</comment>
<accession>A0A2U1TND2</accession>
<sequence>MHQHQKGIVRLSNHCDIYRSFSIIRIPRTVTNPITRYRVRQGDQSYGLFDAKGIAIHYIDRLYKMKSNADE</sequence>
<gene>
    <name evidence="1" type="ORF">B4923_15475</name>
</gene>
<dbReference type="OrthoDB" id="6456926at2"/>
<evidence type="ECO:0000313" key="2">
    <source>
        <dbReference type="Proteomes" id="UP000245138"/>
    </source>
</evidence>